<feature type="region of interest" description="Disordered" evidence="6">
    <location>
        <begin position="403"/>
        <end position="493"/>
    </location>
</feature>
<feature type="compositionally biased region" description="Basic residues" evidence="6">
    <location>
        <begin position="587"/>
        <end position="596"/>
    </location>
</feature>
<feature type="compositionally biased region" description="Basic and acidic residues" evidence="6">
    <location>
        <begin position="283"/>
        <end position="309"/>
    </location>
</feature>
<evidence type="ECO:0000256" key="2">
    <source>
        <dbReference type="ARBA" id="ARBA00022737"/>
    </source>
</evidence>
<keyword evidence="1" id="KW-0479">Metal-binding</keyword>
<feature type="compositionally biased region" description="Basic and acidic residues" evidence="6">
    <location>
        <begin position="34"/>
        <end position="51"/>
    </location>
</feature>
<dbReference type="InterPro" id="IPR049899">
    <property type="entry name" value="Znf_C2HC_C3H"/>
</dbReference>
<dbReference type="AlphaFoldDB" id="A0A9P0AE21"/>
<dbReference type="GO" id="GO:0008270">
    <property type="term" value="F:zinc ion binding"/>
    <property type="evidence" value="ECO:0007669"/>
    <property type="project" value="UniProtKB-KW"/>
</dbReference>
<feature type="region of interest" description="Disordered" evidence="6">
    <location>
        <begin position="27"/>
        <end position="62"/>
    </location>
</feature>
<evidence type="ECO:0000256" key="6">
    <source>
        <dbReference type="SAM" id="MobiDB-lite"/>
    </source>
</evidence>
<keyword evidence="4" id="KW-0862">Zinc</keyword>
<dbReference type="PANTHER" id="PTHR13555:SF68">
    <property type="entry name" value="ZINC FINGER PROTEIN 474"/>
    <property type="match status" value="1"/>
</dbReference>
<feature type="domain" description="C2HC/C3H-type" evidence="7">
    <location>
        <begin position="490"/>
        <end position="519"/>
    </location>
</feature>
<dbReference type="PANTHER" id="PTHR13555">
    <property type="entry name" value="C2H2 ZINC FINGER CGI-62-RELATED"/>
    <property type="match status" value="1"/>
</dbReference>
<dbReference type="EMBL" id="OU963867">
    <property type="protein sequence ID" value="CAH0392454.1"/>
    <property type="molecule type" value="Genomic_DNA"/>
</dbReference>
<evidence type="ECO:0000256" key="5">
    <source>
        <dbReference type="PROSITE-ProRule" id="PRU01371"/>
    </source>
</evidence>
<keyword evidence="3 5" id="KW-0863">Zinc-finger</keyword>
<feature type="compositionally biased region" description="Low complexity" evidence="6">
    <location>
        <begin position="456"/>
        <end position="471"/>
    </location>
</feature>
<feature type="compositionally biased region" description="Basic residues" evidence="6">
    <location>
        <begin position="245"/>
        <end position="255"/>
    </location>
</feature>
<feature type="compositionally biased region" description="Basic and acidic residues" evidence="6">
    <location>
        <begin position="145"/>
        <end position="158"/>
    </location>
</feature>
<dbReference type="PROSITE" id="PS52027">
    <property type="entry name" value="ZF_C2HC_C3H"/>
    <property type="match status" value="2"/>
</dbReference>
<feature type="compositionally biased region" description="Low complexity" evidence="6">
    <location>
        <begin position="218"/>
        <end position="228"/>
    </location>
</feature>
<sequence length="606" mass="66388">MVVKTRSNPKNRALRCIDTSNNWQRIKLSPSPIKRKESAMSKESSLPERPETATLDKPSVLDPNLSKKIDMTILSRENLKYVNNLVVKPIPKKASLEEQTQALNSLTAGLNTISGPNSLIVTSAESRLKGVAKTPSSFNPVSLDSQKKAEPKSKRDSTHISPSQPTRGKTVLLESKPRITSKKAPDETPSKLSKLYKVINKNYRIRTSFRRAKDKSSTSRSSSRCDVTSQDESRLAKPEAEKPHGGKLKKAGKKSGGKEKKSEVGAQRRPFVSKFKGRSKSLKRSEEAVKGSKKERSLGEALGDGEKKVLGSSSSSSSQIPVRRTMKEGTASGPSSLTAEDLRPVTRDLENGYSLTEWIPVPPSSGRRPRLITCRFCSREFGTASYPVHEPRCMRLWLGEQNKDNKTEDDSSIGQSDQGSVSSQTTKDSRGNNLEKKGRGKGGSSKPGTAKKSPDSGSVSGVEETVSLLSVAGGEGDTPTPSTPLGRRPPTVPCQICNREFGSKSIAIHEPQCRGKIQRESQRQPPLKKPTSATTTTASPDKEDKIQQDAVSDDWFWESHREQLIPCKKCGRTFNPDRVVVHERSCKGRLPKKKGPQRTGTGPKRS</sequence>
<name>A0A9P0AE21_BEMTA</name>
<dbReference type="InterPro" id="IPR026319">
    <property type="entry name" value="ZC2HC1A/B-like"/>
</dbReference>
<proteinExistence type="predicted"/>
<evidence type="ECO:0000256" key="4">
    <source>
        <dbReference type="ARBA" id="ARBA00022833"/>
    </source>
</evidence>
<evidence type="ECO:0000313" key="8">
    <source>
        <dbReference type="EMBL" id="CAH0392454.1"/>
    </source>
</evidence>
<keyword evidence="2" id="KW-0677">Repeat</keyword>
<accession>A0A9P0AE21</accession>
<evidence type="ECO:0000256" key="1">
    <source>
        <dbReference type="ARBA" id="ARBA00022723"/>
    </source>
</evidence>
<organism evidence="8 9">
    <name type="scientific">Bemisia tabaci</name>
    <name type="common">Sweetpotato whitefly</name>
    <name type="synonym">Aleurodes tabaci</name>
    <dbReference type="NCBI Taxonomy" id="7038"/>
    <lineage>
        <taxon>Eukaryota</taxon>
        <taxon>Metazoa</taxon>
        <taxon>Ecdysozoa</taxon>
        <taxon>Arthropoda</taxon>
        <taxon>Hexapoda</taxon>
        <taxon>Insecta</taxon>
        <taxon>Pterygota</taxon>
        <taxon>Neoptera</taxon>
        <taxon>Paraneoptera</taxon>
        <taxon>Hemiptera</taxon>
        <taxon>Sternorrhyncha</taxon>
        <taxon>Aleyrodoidea</taxon>
        <taxon>Aleyrodidae</taxon>
        <taxon>Aleyrodinae</taxon>
        <taxon>Bemisia</taxon>
    </lineage>
</organism>
<feature type="region of interest" description="Disordered" evidence="6">
    <location>
        <begin position="582"/>
        <end position="606"/>
    </location>
</feature>
<gene>
    <name evidence="8" type="ORF">BEMITA_LOCUS10972</name>
</gene>
<feature type="compositionally biased region" description="Low complexity" evidence="6">
    <location>
        <begin position="529"/>
        <end position="539"/>
    </location>
</feature>
<feature type="compositionally biased region" description="Basic and acidic residues" evidence="6">
    <location>
        <begin position="427"/>
        <end position="437"/>
    </location>
</feature>
<evidence type="ECO:0000259" key="7">
    <source>
        <dbReference type="PROSITE" id="PS52027"/>
    </source>
</evidence>
<feature type="compositionally biased region" description="Basic and acidic residues" evidence="6">
    <location>
        <begin position="511"/>
        <end position="522"/>
    </location>
</feature>
<feature type="region of interest" description="Disordered" evidence="6">
    <location>
        <begin position="207"/>
        <end position="346"/>
    </location>
</feature>
<keyword evidence="9" id="KW-1185">Reference proteome</keyword>
<feature type="domain" description="C2HC/C3H-type" evidence="7">
    <location>
        <begin position="563"/>
        <end position="592"/>
    </location>
</feature>
<reference evidence="8" key="1">
    <citation type="submission" date="2021-12" db="EMBL/GenBank/DDBJ databases">
        <authorList>
            <person name="King R."/>
        </authorList>
    </citation>
    <scope>NUCLEOTIDE SEQUENCE</scope>
</reference>
<feature type="region of interest" description="Disordered" evidence="6">
    <location>
        <begin position="509"/>
        <end position="547"/>
    </location>
</feature>
<evidence type="ECO:0000313" key="9">
    <source>
        <dbReference type="Proteomes" id="UP001152759"/>
    </source>
</evidence>
<evidence type="ECO:0000256" key="3">
    <source>
        <dbReference type="ARBA" id="ARBA00022771"/>
    </source>
</evidence>
<feature type="compositionally biased region" description="Low complexity" evidence="6">
    <location>
        <begin position="412"/>
        <end position="424"/>
    </location>
</feature>
<dbReference type="Proteomes" id="UP001152759">
    <property type="component" value="Chromosome 6"/>
</dbReference>
<dbReference type="Gene3D" id="3.30.160.60">
    <property type="entry name" value="Classic Zinc Finger"/>
    <property type="match status" value="3"/>
</dbReference>
<feature type="compositionally biased region" description="Basic and acidic residues" evidence="6">
    <location>
        <begin position="231"/>
        <end position="244"/>
    </location>
</feature>
<feature type="compositionally biased region" description="Polar residues" evidence="6">
    <location>
        <begin position="134"/>
        <end position="144"/>
    </location>
</feature>
<protein>
    <recommendedName>
        <fullName evidence="7">C2HC/C3H-type domain-containing protein</fullName>
    </recommendedName>
</protein>
<dbReference type="Pfam" id="PF13913">
    <property type="entry name" value="zf-C2HC_2"/>
    <property type="match status" value="3"/>
</dbReference>
<feature type="region of interest" description="Disordered" evidence="6">
    <location>
        <begin position="131"/>
        <end position="193"/>
    </location>
</feature>